<dbReference type="EMBL" id="QGNW01000229">
    <property type="protein sequence ID" value="RVW83390.1"/>
    <property type="molecule type" value="Genomic_DNA"/>
</dbReference>
<reference evidence="1 2" key="1">
    <citation type="journal article" date="2018" name="PLoS Genet.">
        <title>Population sequencing reveals clonal diversity and ancestral inbreeding in the grapevine cultivar Chardonnay.</title>
        <authorList>
            <person name="Roach M.J."/>
            <person name="Johnson D.L."/>
            <person name="Bohlmann J."/>
            <person name="van Vuuren H.J."/>
            <person name="Jones S.J."/>
            <person name="Pretorius I.S."/>
            <person name="Schmidt S.A."/>
            <person name="Borneman A.R."/>
        </authorList>
    </citation>
    <scope>NUCLEOTIDE SEQUENCE [LARGE SCALE GENOMIC DNA]</scope>
    <source>
        <strain evidence="2">cv. Chardonnay</strain>
        <tissue evidence="1">Leaf</tissue>
    </source>
</reference>
<sequence>MVAGKKYGPIEMTIMPPEVPFYSPKTPSSQLPFPIYPLLSPSDPQASWSSFGVFCSGLAKMYGGGFGFG</sequence>
<dbReference type="Proteomes" id="UP000288805">
    <property type="component" value="Unassembled WGS sequence"/>
</dbReference>
<evidence type="ECO:0000313" key="1">
    <source>
        <dbReference type="EMBL" id="RVW83390.1"/>
    </source>
</evidence>
<dbReference type="AlphaFoldDB" id="A0A438HFZ5"/>
<evidence type="ECO:0000313" key="2">
    <source>
        <dbReference type="Proteomes" id="UP000288805"/>
    </source>
</evidence>
<protein>
    <submittedName>
        <fullName evidence="1">Uncharacterized protein</fullName>
    </submittedName>
</protein>
<name>A0A438HFZ5_VITVI</name>
<gene>
    <name evidence="1" type="ORF">CK203_038942</name>
</gene>
<proteinExistence type="predicted"/>
<accession>A0A438HFZ5</accession>
<comment type="caution">
    <text evidence="1">The sequence shown here is derived from an EMBL/GenBank/DDBJ whole genome shotgun (WGS) entry which is preliminary data.</text>
</comment>
<organism evidence="1 2">
    <name type="scientific">Vitis vinifera</name>
    <name type="common">Grape</name>
    <dbReference type="NCBI Taxonomy" id="29760"/>
    <lineage>
        <taxon>Eukaryota</taxon>
        <taxon>Viridiplantae</taxon>
        <taxon>Streptophyta</taxon>
        <taxon>Embryophyta</taxon>
        <taxon>Tracheophyta</taxon>
        <taxon>Spermatophyta</taxon>
        <taxon>Magnoliopsida</taxon>
        <taxon>eudicotyledons</taxon>
        <taxon>Gunneridae</taxon>
        <taxon>Pentapetalae</taxon>
        <taxon>rosids</taxon>
        <taxon>Vitales</taxon>
        <taxon>Vitaceae</taxon>
        <taxon>Viteae</taxon>
        <taxon>Vitis</taxon>
    </lineage>
</organism>